<proteinExistence type="predicted"/>
<dbReference type="AlphaFoldDB" id="A0A1M5EIE4"/>
<gene>
    <name evidence="2" type="ORF">SAMN05444339_1134</name>
</gene>
<name>A0A1M5EIE4_LOKAT</name>
<dbReference type="InterPro" id="IPR025246">
    <property type="entry name" value="IS30-like_HTH"/>
</dbReference>
<evidence type="ECO:0000259" key="1">
    <source>
        <dbReference type="Pfam" id="PF13936"/>
    </source>
</evidence>
<evidence type="ECO:0000313" key="3">
    <source>
        <dbReference type="Proteomes" id="UP000183987"/>
    </source>
</evidence>
<dbReference type="Pfam" id="PF13936">
    <property type="entry name" value="HTH_38"/>
    <property type="match status" value="1"/>
</dbReference>
<reference evidence="3" key="1">
    <citation type="submission" date="2016-11" db="EMBL/GenBank/DDBJ databases">
        <authorList>
            <person name="Varghese N."/>
            <person name="Submissions S."/>
        </authorList>
    </citation>
    <scope>NUCLEOTIDE SEQUENCE [LARGE SCALE GENOMIC DNA]</scope>
    <source>
        <strain evidence="3">DSM 29326</strain>
    </source>
</reference>
<protein>
    <submittedName>
        <fullName evidence="2">Helix-turn-helix domain-containing protein</fullName>
    </submittedName>
</protein>
<organism evidence="2 3">
    <name type="scientific">Loktanella atrilutea</name>
    <dbReference type="NCBI Taxonomy" id="366533"/>
    <lineage>
        <taxon>Bacteria</taxon>
        <taxon>Pseudomonadati</taxon>
        <taxon>Pseudomonadota</taxon>
        <taxon>Alphaproteobacteria</taxon>
        <taxon>Rhodobacterales</taxon>
        <taxon>Roseobacteraceae</taxon>
        <taxon>Loktanella</taxon>
    </lineage>
</organism>
<keyword evidence="3" id="KW-1185">Reference proteome</keyword>
<dbReference type="EMBL" id="FQUE01000013">
    <property type="protein sequence ID" value="SHF78936.1"/>
    <property type="molecule type" value="Genomic_DNA"/>
</dbReference>
<dbReference type="Proteomes" id="UP000183987">
    <property type="component" value="Unassembled WGS sequence"/>
</dbReference>
<accession>A0A1M5EIE4</accession>
<feature type="domain" description="Transposase IS30-like HTH" evidence="1">
    <location>
        <begin position="4"/>
        <end position="42"/>
    </location>
</feature>
<sequence>MAHTELSLRERRRIKDMLSVRILFCKIASEVGRYRATVDREIVLLRWDGTLPI</sequence>
<evidence type="ECO:0000313" key="2">
    <source>
        <dbReference type="EMBL" id="SHF78936.1"/>
    </source>
</evidence>